<dbReference type="GO" id="GO:0000976">
    <property type="term" value="F:transcription cis-regulatory region binding"/>
    <property type="evidence" value="ECO:0007669"/>
    <property type="project" value="TreeGrafter"/>
</dbReference>
<dbReference type="STRING" id="546263.NELON_10015"/>
<dbReference type="InterPro" id="IPR039420">
    <property type="entry name" value="WalR-like"/>
</dbReference>
<keyword evidence="1 3" id="KW-0238">DNA-binding</keyword>
<evidence type="ECO:0000259" key="4">
    <source>
        <dbReference type="PROSITE" id="PS50110"/>
    </source>
</evidence>
<dbReference type="InterPro" id="IPR001867">
    <property type="entry name" value="OmpR/PhoB-type_DNA-bd"/>
</dbReference>
<dbReference type="SMART" id="SM00448">
    <property type="entry name" value="REC"/>
    <property type="match status" value="1"/>
</dbReference>
<evidence type="ECO:0000313" key="6">
    <source>
        <dbReference type="EMBL" id="EFE50840.1"/>
    </source>
</evidence>
<dbReference type="InterPro" id="IPR001789">
    <property type="entry name" value="Sig_transdc_resp-reg_receiver"/>
</dbReference>
<reference evidence="6 7" key="1">
    <citation type="submission" date="2010-02" db="EMBL/GenBank/DDBJ databases">
        <authorList>
            <person name="Weinstock G."/>
            <person name="Sodergren E."/>
            <person name="Clifton S."/>
            <person name="Fulton L."/>
            <person name="Fulton B."/>
            <person name="Courtney L."/>
            <person name="Fronick C."/>
            <person name="Harrison M."/>
            <person name="Strong C."/>
            <person name="Farmer C."/>
            <person name="Delahaunty K."/>
            <person name="Markovic C."/>
            <person name="Hall O."/>
            <person name="Minx P."/>
            <person name="Tomlinson C."/>
            <person name="Mitreva M."/>
            <person name="Nelson J."/>
            <person name="Hou S."/>
            <person name="Wollam A."/>
            <person name="Pepin K.H."/>
            <person name="Johnson M."/>
            <person name="Bhonagiri V."/>
            <person name="Zhang X."/>
            <person name="Suruliraj S."/>
            <person name="Warren W."/>
            <person name="Chinwalla A."/>
            <person name="Mardis E.R."/>
            <person name="Wilson R.K."/>
        </authorList>
    </citation>
    <scope>NUCLEOTIDE SEQUENCE [LARGE SCALE GENOMIC DNA]</scope>
    <source>
        <strain evidence="6 7">ATCC 29315</strain>
    </source>
</reference>
<comment type="caution">
    <text evidence="6">The sequence shown here is derived from an EMBL/GenBank/DDBJ whole genome shotgun (WGS) entry which is preliminary data.</text>
</comment>
<feature type="domain" description="OmpR/PhoB-type" evidence="5">
    <location>
        <begin position="131"/>
        <end position="231"/>
    </location>
</feature>
<dbReference type="SUPFAM" id="SSF46894">
    <property type="entry name" value="C-terminal effector domain of the bipartite response regulators"/>
    <property type="match status" value="1"/>
</dbReference>
<dbReference type="InterPro" id="IPR011006">
    <property type="entry name" value="CheY-like_superfamily"/>
</dbReference>
<dbReference type="Pfam" id="PF00486">
    <property type="entry name" value="Trans_reg_C"/>
    <property type="match status" value="1"/>
</dbReference>
<evidence type="ECO:0000259" key="5">
    <source>
        <dbReference type="PROSITE" id="PS51755"/>
    </source>
</evidence>
<evidence type="ECO:0000256" key="2">
    <source>
        <dbReference type="PROSITE-ProRule" id="PRU00169"/>
    </source>
</evidence>
<feature type="modified residue" description="4-aspartylphosphate" evidence="2">
    <location>
        <position position="59"/>
    </location>
</feature>
<proteinExistence type="predicted"/>
<evidence type="ECO:0000313" key="7">
    <source>
        <dbReference type="Proteomes" id="UP000005536"/>
    </source>
</evidence>
<dbReference type="CDD" id="cd00383">
    <property type="entry name" value="trans_reg_C"/>
    <property type="match status" value="1"/>
</dbReference>
<dbReference type="PROSITE" id="PS50110">
    <property type="entry name" value="RESPONSE_REGULATORY"/>
    <property type="match status" value="1"/>
</dbReference>
<organism evidence="6 7">
    <name type="scientific">Neisseria elongata subsp. glycolytica ATCC 29315</name>
    <dbReference type="NCBI Taxonomy" id="546263"/>
    <lineage>
        <taxon>Bacteria</taxon>
        <taxon>Pseudomonadati</taxon>
        <taxon>Pseudomonadota</taxon>
        <taxon>Betaproteobacteria</taxon>
        <taxon>Neisseriales</taxon>
        <taxon>Neisseriaceae</taxon>
        <taxon>Neisseria</taxon>
    </lineage>
</organism>
<dbReference type="Gene3D" id="1.10.10.10">
    <property type="entry name" value="Winged helix-like DNA-binding domain superfamily/Winged helix DNA-binding domain"/>
    <property type="match status" value="1"/>
</dbReference>
<dbReference type="InterPro" id="IPR036388">
    <property type="entry name" value="WH-like_DNA-bd_sf"/>
</dbReference>
<dbReference type="PANTHER" id="PTHR48111">
    <property type="entry name" value="REGULATOR OF RPOS"/>
    <property type="match status" value="1"/>
</dbReference>
<dbReference type="SMART" id="SM00862">
    <property type="entry name" value="Trans_reg_C"/>
    <property type="match status" value="1"/>
</dbReference>
<dbReference type="GO" id="GO:0032993">
    <property type="term" value="C:protein-DNA complex"/>
    <property type="evidence" value="ECO:0007669"/>
    <property type="project" value="TreeGrafter"/>
</dbReference>
<sequence>MLIPYPMNPHILIIEDEREIAELVELSLARAHFTARIAPTAEQARQLLAREHFDLLLLDVGLPDTDGFELLKTLRPQHPQPVIMLTAQDEETDRILGLELGADDYIGKPFSPRELVARVKAVLRRTQTQPAAEAESAPVWHDDAPAYCIRHQGRELPLTQGEYRLLRTLLHRPGRVFSREELLTAMFGGNRPSDPHTINTHIRALRHKLRAAGIADEHIRTHHGLGYSFNET</sequence>
<dbReference type="InterPro" id="IPR016032">
    <property type="entry name" value="Sig_transdc_resp-reg_C-effctor"/>
</dbReference>
<accession>D4DMT5</accession>
<gene>
    <name evidence="6" type="ORF">NEIELOOT_00359</name>
</gene>
<dbReference type="GO" id="GO:0005829">
    <property type="term" value="C:cytosol"/>
    <property type="evidence" value="ECO:0007669"/>
    <property type="project" value="TreeGrafter"/>
</dbReference>
<dbReference type="Pfam" id="PF00072">
    <property type="entry name" value="Response_reg"/>
    <property type="match status" value="1"/>
</dbReference>
<dbReference type="Gene3D" id="6.10.250.690">
    <property type="match status" value="1"/>
</dbReference>
<feature type="domain" description="Response regulatory" evidence="4">
    <location>
        <begin position="10"/>
        <end position="123"/>
    </location>
</feature>
<name>D4DMT5_NEIEG</name>
<evidence type="ECO:0000256" key="1">
    <source>
        <dbReference type="ARBA" id="ARBA00023125"/>
    </source>
</evidence>
<dbReference type="PROSITE" id="PS51755">
    <property type="entry name" value="OMPR_PHOB"/>
    <property type="match status" value="1"/>
</dbReference>
<dbReference type="Gene3D" id="3.40.50.2300">
    <property type="match status" value="1"/>
</dbReference>
<dbReference type="PANTHER" id="PTHR48111:SF6">
    <property type="entry name" value="TRANSCRIPTIONAL REGULATORY PROTEIN CREB"/>
    <property type="match status" value="1"/>
</dbReference>
<evidence type="ECO:0000256" key="3">
    <source>
        <dbReference type="PROSITE-ProRule" id="PRU01091"/>
    </source>
</evidence>
<dbReference type="EMBL" id="ADBF01000009">
    <property type="protein sequence ID" value="EFE50840.1"/>
    <property type="molecule type" value="Genomic_DNA"/>
</dbReference>
<dbReference type="GO" id="GO:0006355">
    <property type="term" value="P:regulation of DNA-templated transcription"/>
    <property type="evidence" value="ECO:0007669"/>
    <property type="project" value="InterPro"/>
</dbReference>
<protein>
    <submittedName>
        <fullName evidence="6">Response regulator receiver domain protein</fullName>
    </submittedName>
</protein>
<dbReference type="SUPFAM" id="SSF52172">
    <property type="entry name" value="CheY-like"/>
    <property type="match status" value="1"/>
</dbReference>
<dbReference type="Proteomes" id="UP000005536">
    <property type="component" value="Unassembled WGS sequence"/>
</dbReference>
<keyword evidence="2" id="KW-0597">Phosphoprotein</keyword>
<dbReference type="AlphaFoldDB" id="D4DMT5"/>
<dbReference type="GO" id="GO:0000156">
    <property type="term" value="F:phosphorelay response regulator activity"/>
    <property type="evidence" value="ECO:0007669"/>
    <property type="project" value="TreeGrafter"/>
</dbReference>
<feature type="DNA-binding region" description="OmpR/PhoB-type" evidence="3">
    <location>
        <begin position="131"/>
        <end position="231"/>
    </location>
</feature>